<evidence type="ECO:0000256" key="16">
    <source>
        <dbReference type="RuleBase" id="RU003750"/>
    </source>
</evidence>
<evidence type="ECO:0000256" key="5">
    <source>
        <dbReference type="ARBA" id="ARBA00014944"/>
    </source>
</evidence>
<dbReference type="InterPro" id="IPR043130">
    <property type="entry name" value="CDP-OH_PTrfase_TM_dom"/>
</dbReference>
<dbReference type="Gene3D" id="1.20.120.1760">
    <property type="match status" value="1"/>
</dbReference>
<keyword evidence="8 17" id="KW-0812">Transmembrane</keyword>
<dbReference type="AlphaFoldDB" id="A0A9D1E429"/>
<feature type="transmembrane region" description="Helical" evidence="17">
    <location>
        <begin position="20"/>
        <end position="46"/>
    </location>
</feature>
<dbReference type="PANTHER" id="PTHR14269:SF62">
    <property type="entry name" value="CDP-DIACYLGLYCEROL--GLYCEROL-3-PHOSPHATE 3-PHOSPHATIDYLTRANSFERASE 1, CHLOROPLASTIC"/>
    <property type="match status" value="1"/>
</dbReference>
<organism evidence="18 19">
    <name type="scientific">Candidatus Fimimonas gallinarum</name>
    <dbReference type="NCBI Taxonomy" id="2840821"/>
    <lineage>
        <taxon>Bacteria</taxon>
        <taxon>Pseudomonadati</taxon>
        <taxon>Myxococcota</taxon>
        <taxon>Myxococcia</taxon>
        <taxon>Myxococcales</taxon>
        <taxon>Cystobacterineae</taxon>
        <taxon>Myxococcaceae</taxon>
        <taxon>Myxococcaceae incertae sedis</taxon>
        <taxon>Candidatus Fimimonas</taxon>
    </lineage>
</organism>
<evidence type="ECO:0000256" key="1">
    <source>
        <dbReference type="ARBA" id="ARBA00004141"/>
    </source>
</evidence>
<protein>
    <recommendedName>
        <fullName evidence="5 15">CDP-diacylglycerol--glycerol-3-phosphate 3-phosphatidyltransferase</fullName>
        <ecNumber evidence="4 15">2.7.8.5</ecNumber>
    </recommendedName>
</protein>
<dbReference type="PROSITE" id="PS00379">
    <property type="entry name" value="CDP_ALCOHOL_P_TRANSF"/>
    <property type="match status" value="1"/>
</dbReference>
<keyword evidence="7 16" id="KW-0808">Transferase</keyword>
<sequence length="205" mass="22614">MNLPNTLSVVRMCMIPLFIVAYFLSPVWAVVVFVLAAFTDFLDGYIARKYNMVTDLGKLLDPMADKVLVTAALFCVVGTNPLQYGMDGNASSIFLICCATVIIARELLISAVRMIAASKGIVVQANVYGKIKTIFQDVSLPLLVFCKIGERYVPISMENWWQSAGRYICIVASALFAVATLLTIVSGVIYLVQNRKVFYDSSKKQ</sequence>
<dbReference type="EMBL" id="DVHL01000029">
    <property type="protein sequence ID" value="HIR65921.1"/>
    <property type="molecule type" value="Genomic_DNA"/>
</dbReference>
<proteinExistence type="inferred from homology"/>
<evidence type="ECO:0000256" key="3">
    <source>
        <dbReference type="ARBA" id="ARBA00010441"/>
    </source>
</evidence>
<reference evidence="18" key="2">
    <citation type="journal article" date="2021" name="PeerJ">
        <title>Extensive microbial diversity within the chicken gut microbiome revealed by metagenomics and culture.</title>
        <authorList>
            <person name="Gilroy R."/>
            <person name="Ravi A."/>
            <person name="Getino M."/>
            <person name="Pursley I."/>
            <person name="Horton D.L."/>
            <person name="Alikhan N.F."/>
            <person name="Baker D."/>
            <person name="Gharbi K."/>
            <person name="Hall N."/>
            <person name="Watson M."/>
            <person name="Adriaenssens E.M."/>
            <person name="Foster-Nyarko E."/>
            <person name="Jarju S."/>
            <person name="Secka A."/>
            <person name="Antonio M."/>
            <person name="Oren A."/>
            <person name="Chaudhuri R.R."/>
            <person name="La Ragione R."/>
            <person name="Hildebrand F."/>
            <person name="Pallen M.J."/>
        </authorList>
    </citation>
    <scope>NUCLEOTIDE SEQUENCE</scope>
    <source>
        <strain evidence="18">CHK121-14286</strain>
    </source>
</reference>
<dbReference type="EC" id="2.7.8.5" evidence="4 15"/>
<gene>
    <name evidence="18" type="primary">pgsA</name>
    <name evidence="18" type="ORF">IAC95_03440</name>
</gene>
<evidence type="ECO:0000256" key="6">
    <source>
        <dbReference type="ARBA" id="ARBA00022516"/>
    </source>
</evidence>
<evidence type="ECO:0000256" key="15">
    <source>
        <dbReference type="NCBIfam" id="TIGR00560"/>
    </source>
</evidence>
<dbReference type="Proteomes" id="UP000824200">
    <property type="component" value="Unassembled WGS sequence"/>
</dbReference>
<evidence type="ECO:0000313" key="19">
    <source>
        <dbReference type="Proteomes" id="UP000824200"/>
    </source>
</evidence>
<evidence type="ECO:0000256" key="14">
    <source>
        <dbReference type="ARBA" id="ARBA00048586"/>
    </source>
</evidence>
<evidence type="ECO:0000256" key="9">
    <source>
        <dbReference type="ARBA" id="ARBA00022989"/>
    </source>
</evidence>
<dbReference type="InterPro" id="IPR004570">
    <property type="entry name" value="Phosphatidylglycerol_P_synth"/>
</dbReference>
<name>A0A9D1E429_9BACT</name>
<evidence type="ECO:0000256" key="13">
    <source>
        <dbReference type="ARBA" id="ARBA00023264"/>
    </source>
</evidence>
<dbReference type="GO" id="GO:0016020">
    <property type="term" value="C:membrane"/>
    <property type="evidence" value="ECO:0007669"/>
    <property type="project" value="UniProtKB-SubCell"/>
</dbReference>
<evidence type="ECO:0000256" key="8">
    <source>
        <dbReference type="ARBA" id="ARBA00022692"/>
    </source>
</evidence>
<keyword evidence="6" id="KW-0444">Lipid biosynthesis</keyword>
<dbReference type="InterPro" id="IPR048254">
    <property type="entry name" value="CDP_ALCOHOL_P_TRANSF_CS"/>
</dbReference>
<evidence type="ECO:0000256" key="11">
    <source>
        <dbReference type="ARBA" id="ARBA00023136"/>
    </source>
</evidence>
<accession>A0A9D1E429</accession>
<dbReference type="InterPro" id="IPR000462">
    <property type="entry name" value="CDP-OH_P_trans"/>
</dbReference>
<evidence type="ECO:0000256" key="2">
    <source>
        <dbReference type="ARBA" id="ARBA00005042"/>
    </source>
</evidence>
<dbReference type="PIRSF" id="PIRSF000847">
    <property type="entry name" value="Phos_ph_gly_syn"/>
    <property type="match status" value="1"/>
</dbReference>
<dbReference type="PANTHER" id="PTHR14269">
    <property type="entry name" value="CDP-DIACYLGLYCEROL--GLYCEROL-3-PHOSPHATE 3-PHOSPHATIDYLTRANSFERASE-RELATED"/>
    <property type="match status" value="1"/>
</dbReference>
<reference evidence="18" key="1">
    <citation type="submission" date="2020-10" db="EMBL/GenBank/DDBJ databases">
        <authorList>
            <person name="Gilroy R."/>
        </authorList>
    </citation>
    <scope>NUCLEOTIDE SEQUENCE</scope>
    <source>
        <strain evidence="18">CHK121-14286</strain>
    </source>
</reference>
<keyword evidence="11 17" id="KW-0472">Membrane</keyword>
<evidence type="ECO:0000256" key="12">
    <source>
        <dbReference type="ARBA" id="ARBA00023209"/>
    </source>
</evidence>
<comment type="pathway">
    <text evidence="2">Phospholipid metabolism; phosphatidylglycerol biosynthesis; phosphatidylglycerol from CDP-diacylglycerol: step 1/2.</text>
</comment>
<evidence type="ECO:0000256" key="4">
    <source>
        <dbReference type="ARBA" id="ARBA00013170"/>
    </source>
</evidence>
<feature type="transmembrane region" description="Helical" evidence="17">
    <location>
        <begin position="167"/>
        <end position="192"/>
    </location>
</feature>
<evidence type="ECO:0000256" key="7">
    <source>
        <dbReference type="ARBA" id="ARBA00022679"/>
    </source>
</evidence>
<comment type="similarity">
    <text evidence="3 16">Belongs to the CDP-alcohol phosphatidyltransferase class-I family.</text>
</comment>
<dbReference type="GO" id="GO:0008444">
    <property type="term" value="F:CDP-diacylglycerol-glycerol-3-phosphate 3-phosphatidyltransferase activity"/>
    <property type="evidence" value="ECO:0007669"/>
    <property type="project" value="UniProtKB-UniRule"/>
</dbReference>
<keyword evidence="9 17" id="KW-1133">Transmembrane helix</keyword>
<dbReference type="InterPro" id="IPR050324">
    <property type="entry name" value="CDP-alcohol_PTase-I"/>
</dbReference>
<feature type="transmembrane region" description="Helical" evidence="17">
    <location>
        <begin position="90"/>
        <end position="109"/>
    </location>
</feature>
<dbReference type="GO" id="GO:0046474">
    <property type="term" value="P:glycerophospholipid biosynthetic process"/>
    <property type="evidence" value="ECO:0007669"/>
    <property type="project" value="TreeGrafter"/>
</dbReference>
<comment type="caution">
    <text evidence="18">The sequence shown here is derived from an EMBL/GenBank/DDBJ whole genome shotgun (WGS) entry which is preliminary data.</text>
</comment>
<dbReference type="NCBIfam" id="TIGR00560">
    <property type="entry name" value="pgsA"/>
    <property type="match status" value="1"/>
</dbReference>
<evidence type="ECO:0000256" key="10">
    <source>
        <dbReference type="ARBA" id="ARBA00023098"/>
    </source>
</evidence>
<keyword evidence="12" id="KW-0594">Phospholipid biosynthesis</keyword>
<comment type="subcellular location">
    <subcellularLocation>
        <location evidence="1">Membrane</location>
        <topology evidence="1">Multi-pass membrane protein</topology>
    </subcellularLocation>
</comment>
<keyword evidence="13" id="KW-1208">Phospholipid metabolism</keyword>
<comment type="catalytic activity">
    <reaction evidence="14">
        <text>a CDP-1,2-diacyl-sn-glycerol + sn-glycerol 3-phosphate = a 1,2-diacyl-sn-glycero-3-phospho-(1'-sn-glycero-3'-phosphate) + CMP + H(+)</text>
        <dbReference type="Rhea" id="RHEA:12593"/>
        <dbReference type="ChEBI" id="CHEBI:15378"/>
        <dbReference type="ChEBI" id="CHEBI:57597"/>
        <dbReference type="ChEBI" id="CHEBI:58332"/>
        <dbReference type="ChEBI" id="CHEBI:60110"/>
        <dbReference type="ChEBI" id="CHEBI:60377"/>
        <dbReference type="EC" id="2.7.8.5"/>
    </reaction>
</comment>
<dbReference type="Pfam" id="PF01066">
    <property type="entry name" value="CDP-OH_P_transf"/>
    <property type="match status" value="1"/>
</dbReference>
<keyword evidence="10" id="KW-0443">Lipid metabolism</keyword>
<evidence type="ECO:0000256" key="17">
    <source>
        <dbReference type="SAM" id="Phobius"/>
    </source>
</evidence>
<evidence type="ECO:0000313" key="18">
    <source>
        <dbReference type="EMBL" id="HIR65921.1"/>
    </source>
</evidence>